<evidence type="ECO:0000313" key="2">
    <source>
        <dbReference type="Proteomes" id="UP000190648"/>
    </source>
</evidence>
<organism evidence="1 2">
    <name type="scientific">Patagioenas fasciata monilis</name>
    <dbReference type="NCBI Taxonomy" id="372326"/>
    <lineage>
        <taxon>Eukaryota</taxon>
        <taxon>Metazoa</taxon>
        <taxon>Chordata</taxon>
        <taxon>Craniata</taxon>
        <taxon>Vertebrata</taxon>
        <taxon>Euteleostomi</taxon>
        <taxon>Archelosauria</taxon>
        <taxon>Archosauria</taxon>
        <taxon>Dinosauria</taxon>
        <taxon>Saurischia</taxon>
        <taxon>Theropoda</taxon>
        <taxon>Coelurosauria</taxon>
        <taxon>Aves</taxon>
        <taxon>Neognathae</taxon>
        <taxon>Neoaves</taxon>
        <taxon>Columbimorphae</taxon>
        <taxon>Columbiformes</taxon>
        <taxon>Columbidae</taxon>
        <taxon>Patagioenas</taxon>
    </lineage>
</organism>
<dbReference type="Proteomes" id="UP000190648">
    <property type="component" value="Unassembled WGS sequence"/>
</dbReference>
<evidence type="ECO:0000313" key="1">
    <source>
        <dbReference type="EMBL" id="OPJ75877.1"/>
    </source>
</evidence>
<reference evidence="1 2" key="1">
    <citation type="submission" date="2016-02" db="EMBL/GenBank/DDBJ databases">
        <title>Band-tailed pigeon sequencing and assembly.</title>
        <authorList>
            <person name="Soares A.E."/>
            <person name="Novak B.J."/>
            <person name="Rice E.S."/>
            <person name="O'Connell B."/>
            <person name="Chang D."/>
            <person name="Weber S."/>
            <person name="Shapiro B."/>
        </authorList>
    </citation>
    <scope>NUCLEOTIDE SEQUENCE [LARGE SCALE GENOMIC DNA]</scope>
    <source>
        <strain evidence="1">BTP2013</strain>
        <tissue evidence="1">Blood</tissue>
    </source>
</reference>
<dbReference type="EMBL" id="LSYS01006159">
    <property type="protein sequence ID" value="OPJ75877.1"/>
    <property type="molecule type" value="Genomic_DNA"/>
</dbReference>
<gene>
    <name evidence="1" type="ORF">AV530_012021</name>
</gene>
<protein>
    <submittedName>
        <fullName evidence="1">Uncharacterized protein</fullName>
    </submittedName>
</protein>
<comment type="caution">
    <text evidence="1">The sequence shown here is derived from an EMBL/GenBank/DDBJ whole genome shotgun (WGS) entry which is preliminary data.</text>
</comment>
<dbReference type="AlphaFoldDB" id="A0A1V4JW29"/>
<sequence length="121" mass="14088">MARPIPPSGGLHSWSSPPPCYSWYLLKPEWERSLVRSPTRTLKLRGHMKKSNMLDFLLMHRGIRIGGKVSDFQLKQSRNTTEIIHIVYTGNFHIMLKYRLSGPNTLRYFIYLIAIPSSQCR</sequence>
<name>A0A1V4JW29_PATFA</name>
<keyword evidence="2" id="KW-1185">Reference proteome</keyword>
<proteinExistence type="predicted"/>
<accession>A0A1V4JW29</accession>